<dbReference type="Proteomes" id="UP000199546">
    <property type="component" value="Unassembled WGS sequence"/>
</dbReference>
<dbReference type="RefSeq" id="WP_093583794.1">
    <property type="nucleotide sequence ID" value="NZ_FPBA01000027.1"/>
</dbReference>
<keyword evidence="1" id="KW-0812">Transmembrane</keyword>
<sequence length="223" mass="22273">MRSPAAGPARWAAAASVTYVLAWAVGLLAAPAVPAGASPVEVHEQLADHRLGALIQSLLVHGTAGAALAVLAVSLVLLAAHRLGGRGPVLAAGVAAAVLSWVQVALFVVLLAGIDGDDPDRTSALRAAIDGVDGVKLVTLAVFAVAATIGAHRARLCPRWLVVAAWALAPLLLAGATSFVVPSPLLTATLYVGLPLLLLVVGGTGIAASRRSRCRPDGSGGQA</sequence>
<name>A0A1I7CVH0_9ACTN</name>
<organism evidence="2 3">
    <name type="scientific">Geodermatophilus amargosae</name>
    <dbReference type="NCBI Taxonomy" id="1296565"/>
    <lineage>
        <taxon>Bacteria</taxon>
        <taxon>Bacillati</taxon>
        <taxon>Actinomycetota</taxon>
        <taxon>Actinomycetes</taxon>
        <taxon>Geodermatophilales</taxon>
        <taxon>Geodermatophilaceae</taxon>
        <taxon>Geodermatophilus</taxon>
    </lineage>
</organism>
<evidence type="ECO:0000256" key="1">
    <source>
        <dbReference type="SAM" id="Phobius"/>
    </source>
</evidence>
<proteinExistence type="predicted"/>
<feature type="transmembrane region" description="Helical" evidence="1">
    <location>
        <begin position="134"/>
        <end position="151"/>
    </location>
</feature>
<reference evidence="3" key="1">
    <citation type="submission" date="2016-10" db="EMBL/GenBank/DDBJ databases">
        <authorList>
            <person name="Varghese N."/>
            <person name="Submissions S."/>
        </authorList>
    </citation>
    <scope>NUCLEOTIDE SEQUENCE [LARGE SCALE GENOMIC DNA]</scope>
    <source>
        <strain evidence="3">DSM 46136</strain>
    </source>
</reference>
<accession>A0A1I7CVH0</accession>
<protein>
    <recommendedName>
        <fullName evidence="4">DUF4386 family protein</fullName>
    </recommendedName>
</protein>
<feature type="transmembrane region" description="Helical" evidence="1">
    <location>
        <begin position="90"/>
        <end position="114"/>
    </location>
</feature>
<dbReference type="AlphaFoldDB" id="A0A1I7CVH0"/>
<keyword evidence="3" id="KW-1185">Reference proteome</keyword>
<feature type="transmembrane region" description="Helical" evidence="1">
    <location>
        <begin position="53"/>
        <end position="78"/>
    </location>
</feature>
<dbReference type="STRING" id="1296565.SAMN05660657_04940"/>
<dbReference type="EMBL" id="FPBA01000027">
    <property type="protein sequence ID" value="SFU03457.1"/>
    <property type="molecule type" value="Genomic_DNA"/>
</dbReference>
<evidence type="ECO:0000313" key="3">
    <source>
        <dbReference type="Proteomes" id="UP000199546"/>
    </source>
</evidence>
<feature type="transmembrane region" description="Helical" evidence="1">
    <location>
        <begin position="160"/>
        <end position="182"/>
    </location>
</feature>
<gene>
    <name evidence="2" type="ORF">SAMN05660657_04940</name>
</gene>
<evidence type="ECO:0000313" key="2">
    <source>
        <dbReference type="EMBL" id="SFU03457.1"/>
    </source>
</evidence>
<keyword evidence="1" id="KW-1133">Transmembrane helix</keyword>
<keyword evidence="1" id="KW-0472">Membrane</keyword>
<evidence type="ECO:0008006" key="4">
    <source>
        <dbReference type="Google" id="ProtNLM"/>
    </source>
</evidence>
<feature type="transmembrane region" description="Helical" evidence="1">
    <location>
        <begin position="188"/>
        <end position="208"/>
    </location>
</feature>